<dbReference type="FunFam" id="3.30.200.20:FF:000099">
    <property type="entry name" value="Serine/threonine-protein kinase BLUS1"/>
    <property type="match status" value="1"/>
</dbReference>
<dbReference type="PROSITE" id="PS00107">
    <property type="entry name" value="PROTEIN_KINASE_ATP"/>
    <property type="match status" value="1"/>
</dbReference>
<evidence type="ECO:0000259" key="4">
    <source>
        <dbReference type="PROSITE" id="PS50011"/>
    </source>
</evidence>
<comment type="caution">
    <text evidence="5">The sequence shown here is derived from an EMBL/GenBank/DDBJ whole genome shotgun (WGS) entry which is preliminary data.</text>
</comment>
<dbReference type="GO" id="GO:0004672">
    <property type="term" value="F:protein kinase activity"/>
    <property type="evidence" value="ECO:0007669"/>
    <property type="project" value="InterPro"/>
</dbReference>
<dbReference type="Proteomes" id="UP001370490">
    <property type="component" value="Unassembled WGS sequence"/>
</dbReference>
<dbReference type="InterPro" id="IPR011009">
    <property type="entry name" value="Kinase-like_dom_sf"/>
</dbReference>
<dbReference type="InterPro" id="IPR047173">
    <property type="entry name" value="STRAD_A/B-like"/>
</dbReference>
<dbReference type="PANTHER" id="PTHR48014">
    <property type="entry name" value="SERINE/THREONINE-PROTEIN KINASE FRAY2"/>
    <property type="match status" value="1"/>
</dbReference>
<comment type="similarity">
    <text evidence="1">Belongs to the protein kinase superfamily. STE Ser/Thr protein kinase family. STE20 subfamily.</text>
</comment>
<sequence length="502" mass="56964">MANQEAARNSPHYPLDPNAYQIISEIGRGVSAVVYKALCLPLNSQVVAIKSIDLDKSRTNIDTIRREITTMSLLSHRNILKSYCSFIVHSKLWVIMPFMSCGSIQSIISTKFPNGLPEPSISIILKETLQALSYLHDQGHLHRDIKASNILIDSDGRVKIADFGVSVSIYENSSYVSSSSSNQMLTDVAGTPYWMAPEVIHSRNGYGVKADIWSLGITALELAHGRPPLSHLPPSKSLMLKITKRFKFSDYRQGAYDGENKKKFTKQFKDFVKVCLDQEPSRRPTAEKLLKHPFFERNGRGGEYLVRNVLKDLPSIEQRFKEMKIKGLVMRKFEDDEESEEEVSRAKTRRISGWNFNPNDCELNPTFPILKGANPLSTTPYDEVVKFMRFGGENVIKNNEEQGEEQQSSGDRGNSSNGLVLRSLMHLRESLEMQKQDVNSMIRMLGEAVEVSREEELAKTVERLNAELEVERERNLGLQVEIEIMKLTLNPNNNGFYRDDNE</sequence>
<keyword evidence="5" id="KW-0418">Kinase</keyword>
<evidence type="ECO:0000256" key="3">
    <source>
        <dbReference type="SAM" id="Coils"/>
    </source>
</evidence>
<evidence type="ECO:0000313" key="6">
    <source>
        <dbReference type="Proteomes" id="UP001370490"/>
    </source>
</evidence>
<dbReference type="SUPFAM" id="SSF56112">
    <property type="entry name" value="Protein kinase-like (PK-like)"/>
    <property type="match status" value="1"/>
</dbReference>
<dbReference type="GO" id="GO:0043539">
    <property type="term" value="F:protein serine/threonine kinase activator activity"/>
    <property type="evidence" value="ECO:0007669"/>
    <property type="project" value="InterPro"/>
</dbReference>
<evidence type="ECO:0000256" key="1">
    <source>
        <dbReference type="ARBA" id="ARBA00008874"/>
    </source>
</evidence>
<keyword evidence="5" id="KW-0808">Transferase</keyword>
<dbReference type="PANTHER" id="PTHR48014:SF7">
    <property type="entry name" value="SERINE_THREONINE-PROTEIN KINASE BLUS1"/>
    <property type="match status" value="1"/>
</dbReference>
<reference evidence="5 6" key="1">
    <citation type="submission" date="2023-12" db="EMBL/GenBank/DDBJ databases">
        <title>A high-quality genome assembly for Dillenia turbinata (Dilleniales).</title>
        <authorList>
            <person name="Chanderbali A."/>
        </authorList>
    </citation>
    <scope>NUCLEOTIDE SEQUENCE [LARGE SCALE GENOMIC DNA]</scope>
    <source>
        <strain evidence="5">LSX21</strain>
        <tissue evidence="5">Leaf</tissue>
    </source>
</reference>
<gene>
    <name evidence="5" type="ORF">RJ641_003917</name>
</gene>
<feature type="binding site" evidence="2">
    <location>
        <position position="50"/>
    </location>
    <ligand>
        <name>ATP</name>
        <dbReference type="ChEBI" id="CHEBI:30616"/>
    </ligand>
</feature>
<protein>
    <submittedName>
        <fullName evidence="5">Protein kinase domain</fullName>
    </submittedName>
</protein>
<dbReference type="PROSITE" id="PS50011">
    <property type="entry name" value="PROTEIN_KINASE_DOM"/>
    <property type="match status" value="1"/>
</dbReference>
<organism evidence="5 6">
    <name type="scientific">Dillenia turbinata</name>
    <dbReference type="NCBI Taxonomy" id="194707"/>
    <lineage>
        <taxon>Eukaryota</taxon>
        <taxon>Viridiplantae</taxon>
        <taxon>Streptophyta</taxon>
        <taxon>Embryophyta</taxon>
        <taxon>Tracheophyta</taxon>
        <taxon>Spermatophyta</taxon>
        <taxon>Magnoliopsida</taxon>
        <taxon>eudicotyledons</taxon>
        <taxon>Gunneridae</taxon>
        <taxon>Pentapetalae</taxon>
        <taxon>Dilleniales</taxon>
        <taxon>Dilleniaceae</taxon>
        <taxon>Dillenia</taxon>
    </lineage>
</organism>
<dbReference type="GO" id="GO:0005524">
    <property type="term" value="F:ATP binding"/>
    <property type="evidence" value="ECO:0007669"/>
    <property type="project" value="UniProtKB-UniRule"/>
</dbReference>
<dbReference type="InterPro" id="IPR017441">
    <property type="entry name" value="Protein_kinase_ATP_BS"/>
</dbReference>
<dbReference type="EMBL" id="JBAMMX010000012">
    <property type="protein sequence ID" value="KAK6929823.1"/>
    <property type="molecule type" value="Genomic_DNA"/>
</dbReference>
<proteinExistence type="inferred from homology"/>
<dbReference type="InterPro" id="IPR000719">
    <property type="entry name" value="Prot_kinase_dom"/>
</dbReference>
<evidence type="ECO:0000256" key="2">
    <source>
        <dbReference type="PROSITE-ProRule" id="PRU10141"/>
    </source>
</evidence>
<dbReference type="Pfam" id="PF00069">
    <property type="entry name" value="Pkinase"/>
    <property type="match status" value="1"/>
</dbReference>
<feature type="coiled-coil region" evidence="3">
    <location>
        <begin position="451"/>
        <end position="481"/>
    </location>
</feature>
<name>A0AAN8ZDL0_9MAGN</name>
<accession>A0AAN8ZDL0</accession>
<dbReference type="AlphaFoldDB" id="A0AAN8ZDL0"/>
<dbReference type="Gene3D" id="1.10.510.10">
    <property type="entry name" value="Transferase(Phosphotransferase) domain 1"/>
    <property type="match status" value="1"/>
</dbReference>
<dbReference type="Gene3D" id="3.30.200.20">
    <property type="entry name" value="Phosphorylase Kinase, domain 1"/>
    <property type="match status" value="1"/>
</dbReference>
<keyword evidence="2" id="KW-0067">ATP-binding</keyword>
<evidence type="ECO:0000313" key="5">
    <source>
        <dbReference type="EMBL" id="KAK6929823.1"/>
    </source>
</evidence>
<feature type="domain" description="Protein kinase" evidence="4">
    <location>
        <begin position="20"/>
        <end position="295"/>
    </location>
</feature>
<keyword evidence="2" id="KW-0547">Nucleotide-binding</keyword>
<keyword evidence="6" id="KW-1185">Reference proteome</keyword>
<keyword evidence="3" id="KW-0175">Coiled coil</keyword>
<dbReference type="SMART" id="SM00220">
    <property type="entry name" value="S_TKc"/>
    <property type="match status" value="1"/>
</dbReference>